<dbReference type="RefSeq" id="WP_258798367.1">
    <property type="nucleotide sequence ID" value="NZ_JANTHX010000005.1"/>
</dbReference>
<keyword evidence="2" id="KW-1185">Reference proteome</keyword>
<dbReference type="PANTHER" id="PTHR39441:SF1">
    <property type="entry name" value="DUF2252 DOMAIN-CONTAINING PROTEIN"/>
    <property type="match status" value="1"/>
</dbReference>
<name>A0ABT1ZF69_9MICO</name>
<dbReference type="EMBL" id="JANTHX010000005">
    <property type="protein sequence ID" value="MCS0499349.1"/>
    <property type="molecule type" value="Genomic_DNA"/>
</dbReference>
<proteinExistence type="predicted"/>
<organism evidence="1 2">
    <name type="scientific">Protaetiibacter mangrovi</name>
    <dbReference type="NCBI Taxonomy" id="2970926"/>
    <lineage>
        <taxon>Bacteria</taxon>
        <taxon>Bacillati</taxon>
        <taxon>Actinomycetota</taxon>
        <taxon>Actinomycetes</taxon>
        <taxon>Micrococcales</taxon>
        <taxon>Microbacteriaceae</taxon>
        <taxon>Protaetiibacter</taxon>
    </lineage>
</organism>
<dbReference type="InterPro" id="IPR018721">
    <property type="entry name" value="DUF2252"/>
</dbReference>
<protein>
    <submittedName>
        <fullName evidence="1">DUF2252 domain-containing protein</fullName>
    </submittedName>
</protein>
<accession>A0ABT1ZF69</accession>
<sequence length="459" mass="50230">MTLDQLGDLDMHDASALREAGRARRAAVPRAAHAEYLPRGDRDPLGIIEAQNDDRLPQLLALRTERMRESAFAFYRGTAALQAADLAADPVSGAHVVISGDAHLSNFGFYRSPQRTLVFDMNDFDEAAVAPWEWDVKRLVASVVLAARARGASAADAERAAVATAAAYRAGIREFDALPAIERYYRRVDLDAGGTVPPSLRGVVRDARRAAERRTSSRVIARTTELAADGRRRFREQPPVMTHVEDELRDVVERLFDEYLSTVRADVALLFSHYRIDDLVRRAVGVGSVGTRCYILALSDADGKPLVMQVKQAGAAVAYAYGGMPGEQLPGMREGRAIADHGFRVVSGQRILQAVSDPFLGHLENGGRAFYVRQFRDGNSSVEVESLDGDGFVWYARICAWVLARGHAQSPALPYIAGYLGRGDPFDRAVGRWAAAYADQAEADHAAFDEAAREGRFPC</sequence>
<reference evidence="1 2" key="1">
    <citation type="submission" date="2022-08" db="EMBL/GenBank/DDBJ databases">
        <authorList>
            <person name="Li F."/>
        </authorList>
    </citation>
    <scope>NUCLEOTIDE SEQUENCE [LARGE SCALE GENOMIC DNA]</scope>
    <source>
        <strain evidence="1 2">10F1B-8-1</strain>
    </source>
</reference>
<dbReference type="PANTHER" id="PTHR39441">
    <property type="entry name" value="DUF2252 DOMAIN-CONTAINING PROTEIN"/>
    <property type="match status" value="1"/>
</dbReference>
<dbReference type="Proteomes" id="UP001205337">
    <property type="component" value="Unassembled WGS sequence"/>
</dbReference>
<gene>
    <name evidence="1" type="ORF">NUH29_07265</name>
</gene>
<comment type="caution">
    <text evidence="1">The sequence shown here is derived from an EMBL/GenBank/DDBJ whole genome shotgun (WGS) entry which is preliminary data.</text>
</comment>
<dbReference type="Pfam" id="PF10009">
    <property type="entry name" value="DUF2252"/>
    <property type="match status" value="1"/>
</dbReference>
<evidence type="ECO:0000313" key="2">
    <source>
        <dbReference type="Proteomes" id="UP001205337"/>
    </source>
</evidence>
<evidence type="ECO:0000313" key="1">
    <source>
        <dbReference type="EMBL" id="MCS0499349.1"/>
    </source>
</evidence>